<evidence type="ECO:0000256" key="2">
    <source>
        <dbReference type="ARBA" id="ARBA00022679"/>
    </source>
</evidence>
<dbReference type="InterPro" id="IPR053442">
    <property type="entry name" value="Beta-RFA-P_synthase"/>
</dbReference>
<dbReference type="PANTHER" id="PTHR20861">
    <property type="entry name" value="HOMOSERINE/4-DIPHOSPHOCYTIDYL-2-C-METHYL-D-ERYTHRITOL KINASE"/>
    <property type="match status" value="1"/>
</dbReference>
<dbReference type="Proteomes" id="UP000077245">
    <property type="component" value="Unassembled WGS sequence"/>
</dbReference>
<dbReference type="PIRSF" id="PIRSF004884">
    <property type="entry name" value="Sugar_kin_arch"/>
    <property type="match status" value="1"/>
</dbReference>
<reference evidence="8 9" key="1">
    <citation type="submission" date="2016-04" db="EMBL/GenBank/DDBJ databases">
        <title>Genome sequence of Methanobrevibacter curvatus DSM 11111.</title>
        <authorList>
            <person name="Poehlein A."/>
            <person name="Seedorf H."/>
            <person name="Daniel R."/>
        </authorList>
    </citation>
    <scope>NUCLEOTIDE SEQUENCE [LARGE SCALE GENOMIC DNA]</scope>
    <source>
        <strain evidence="8 9">DSM 11111</strain>
    </source>
</reference>
<keyword evidence="3" id="KW-0547">Nucleotide-binding</keyword>
<dbReference type="UniPathway" id="UPA00065"/>
<dbReference type="NCBIfam" id="NF040726">
    <property type="entry name" value="BetaRFA-P_synth"/>
    <property type="match status" value="1"/>
</dbReference>
<dbReference type="GO" id="GO:0008652">
    <property type="term" value="P:amino acid biosynthetic process"/>
    <property type="evidence" value="ECO:0007669"/>
    <property type="project" value="UniProtKB-KW"/>
</dbReference>
<evidence type="ECO:0000313" key="8">
    <source>
        <dbReference type="EMBL" id="KZX11747.1"/>
    </source>
</evidence>
<evidence type="ECO:0000256" key="5">
    <source>
        <dbReference type="PIRNR" id="PIRNR004884"/>
    </source>
</evidence>
<dbReference type="PANTHER" id="PTHR20861:SF6">
    <property type="entry name" value="BETA-RIBOFURANOSYLPHENOL 5'-PHOSPHATE SYNTHASE"/>
    <property type="match status" value="1"/>
</dbReference>
<name>A0A166C6U9_9EURY</name>
<dbReference type="AlphaFoldDB" id="A0A166C6U9"/>
<feature type="domain" description="GHMP kinase N-terminal" evidence="6">
    <location>
        <begin position="69"/>
        <end position="154"/>
    </location>
</feature>
<comment type="caution">
    <text evidence="8">The sequence shown here is derived from an EMBL/GenBank/DDBJ whole genome shotgun (WGS) entry which is preliminary data.</text>
</comment>
<gene>
    <name evidence="8" type="ORF">MBCUR_13360</name>
</gene>
<comment type="pathway">
    <text evidence="5">Cofactor biosynthesis; 5,6,7,8-tetrahydromethanopterin biosynthesis.</text>
</comment>
<dbReference type="InterPro" id="IPR006204">
    <property type="entry name" value="GHMP_kinase_N_dom"/>
</dbReference>
<dbReference type="GO" id="GO:0043793">
    <property type="term" value="F:beta-ribofuranosylaminobenzene 5'-phosphate synthase activity"/>
    <property type="evidence" value="ECO:0007669"/>
    <property type="project" value="UniProtKB-EC"/>
</dbReference>
<comment type="catalytic activity">
    <reaction evidence="5">
        <text>5-phospho-alpha-D-ribose 1-diphosphate + 4-hydroxybenzoate + H(+) = 4-(beta-D-ribofuranosyl)phenol 5'-phosphate + CO2 + diphosphate</text>
        <dbReference type="Rhea" id="RHEA:48556"/>
        <dbReference type="ChEBI" id="CHEBI:15378"/>
        <dbReference type="ChEBI" id="CHEBI:16526"/>
        <dbReference type="ChEBI" id="CHEBI:17879"/>
        <dbReference type="ChEBI" id="CHEBI:33019"/>
        <dbReference type="ChEBI" id="CHEBI:58017"/>
        <dbReference type="ChEBI" id="CHEBI:82767"/>
        <dbReference type="EC" id="2.4.2.54"/>
    </reaction>
</comment>
<keyword evidence="4" id="KW-0067">ATP-binding</keyword>
<organism evidence="8 9">
    <name type="scientific">Methanobrevibacter curvatus</name>
    <dbReference type="NCBI Taxonomy" id="49547"/>
    <lineage>
        <taxon>Archaea</taxon>
        <taxon>Methanobacteriati</taxon>
        <taxon>Methanobacteriota</taxon>
        <taxon>Methanomada group</taxon>
        <taxon>Methanobacteria</taxon>
        <taxon>Methanobacteriales</taxon>
        <taxon>Methanobacteriaceae</taxon>
        <taxon>Methanobrevibacter</taxon>
    </lineage>
</organism>
<evidence type="ECO:0000259" key="6">
    <source>
        <dbReference type="Pfam" id="PF00288"/>
    </source>
</evidence>
<dbReference type="SUPFAM" id="SSF55060">
    <property type="entry name" value="GHMP Kinase, C-terminal domain"/>
    <property type="match status" value="1"/>
</dbReference>
<evidence type="ECO:0000259" key="7">
    <source>
        <dbReference type="Pfam" id="PF08544"/>
    </source>
</evidence>
<keyword evidence="9" id="KW-1185">Reference proteome</keyword>
<evidence type="ECO:0000256" key="3">
    <source>
        <dbReference type="ARBA" id="ARBA00022741"/>
    </source>
</evidence>
<dbReference type="Pfam" id="PF00288">
    <property type="entry name" value="GHMP_kinases_N"/>
    <property type="match status" value="1"/>
</dbReference>
<dbReference type="PATRIC" id="fig|49547.3.peg.1427"/>
<comment type="subunit">
    <text evidence="5">Homodimer.</text>
</comment>
<evidence type="ECO:0000256" key="4">
    <source>
        <dbReference type="ARBA" id="ARBA00022840"/>
    </source>
</evidence>
<dbReference type="STRING" id="49547.MBCUR_13360"/>
<dbReference type="EC" id="2.4.2.54" evidence="5"/>
<dbReference type="SUPFAM" id="SSF54211">
    <property type="entry name" value="Ribosomal protein S5 domain 2-like"/>
    <property type="match status" value="1"/>
</dbReference>
<dbReference type="Gene3D" id="3.30.230.10">
    <property type="match status" value="1"/>
</dbReference>
<dbReference type="InterPro" id="IPR014721">
    <property type="entry name" value="Ribsml_uS5_D2-typ_fold_subgr"/>
</dbReference>
<dbReference type="GO" id="GO:0016301">
    <property type="term" value="F:kinase activity"/>
    <property type="evidence" value="ECO:0007669"/>
    <property type="project" value="UniProtKB-KW"/>
</dbReference>
<comment type="function">
    <text evidence="5">Catalyzes the condensation of 4-aminobenzoate (pABA) with 5-phospho-alpha-D-ribose 1-diphosphate (PRPP) to produce beta-ribofuranosylaminobenzene 5'-phosphate (beta-RFA-P).</text>
</comment>
<proteinExistence type="inferred from homology"/>
<keyword evidence="5" id="KW-0328">Glycosyltransferase</keyword>
<dbReference type="EMBL" id="LWMV01000181">
    <property type="protein sequence ID" value="KZX11747.1"/>
    <property type="molecule type" value="Genomic_DNA"/>
</dbReference>
<comment type="similarity">
    <text evidence="5">Belongs to the beta-RFA-P synthase family.</text>
</comment>
<dbReference type="InterPro" id="IPR004422">
    <property type="entry name" value="RFAP_synthase"/>
</dbReference>
<dbReference type="OrthoDB" id="85156at2157"/>
<keyword evidence="8" id="KW-0418">Kinase</keyword>
<accession>A0A166C6U9</accession>
<feature type="domain" description="GHMP kinase C-terminal" evidence="7">
    <location>
        <begin position="238"/>
        <end position="305"/>
    </location>
</feature>
<evidence type="ECO:0000313" key="9">
    <source>
        <dbReference type="Proteomes" id="UP000077245"/>
    </source>
</evidence>
<dbReference type="InterPro" id="IPR013750">
    <property type="entry name" value="GHMP_kinase_C_dom"/>
</dbReference>
<dbReference type="Pfam" id="PF08544">
    <property type="entry name" value="GHMP_kinases_C"/>
    <property type="match status" value="1"/>
</dbReference>
<dbReference type="RefSeq" id="WP_067091823.1">
    <property type="nucleotide sequence ID" value="NZ_LWMV01000181.1"/>
</dbReference>
<dbReference type="NCBIfam" id="TIGR00144">
    <property type="entry name" value="beta_RFAP_syn"/>
    <property type="match status" value="1"/>
</dbReference>
<dbReference type="InterPro" id="IPR020568">
    <property type="entry name" value="Ribosomal_Su5_D2-typ_SF"/>
</dbReference>
<keyword evidence="1" id="KW-0028">Amino-acid biosynthesis</keyword>
<sequence length="336" mass="37545">MNIKTPSRLHMTLIDLNGSYGRSGGGIGLTLSDPYFSLKLEPSEKNITIDFKKQYSDEIQDECRRKIENSANLIKEYFNLDTGFHFTVNNAYPPHSGLGSGSQTALATGKLMYDYAKENLLLSKEHENISIVTLGEILKRGISSGIGIFAFENGGFIVDGGYNLKDKGSILPSSGTYYKPPQFCSKFDFPEDWNIVLAIANGDNTVTGVKEDILFAENCPVPRFEVEKLSHIIFMNLIPFLLEKNIEEFGKYINQIQDLGFKKVELGLQPPKIKNLMEKMKEFGAYGVGMSSFGPTLYGITDKNTKEVYKSTKEYLGDDGIVFVSKPQNYGYEKSD</sequence>
<keyword evidence="2 5" id="KW-0808">Transferase</keyword>
<dbReference type="GO" id="GO:0005524">
    <property type="term" value="F:ATP binding"/>
    <property type="evidence" value="ECO:0007669"/>
    <property type="project" value="UniProtKB-UniRule"/>
</dbReference>
<dbReference type="InterPro" id="IPR036554">
    <property type="entry name" value="GHMP_kinase_C_sf"/>
</dbReference>
<evidence type="ECO:0000256" key="1">
    <source>
        <dbReference type="ARBA" id="ARBA00022605"/>
    </source>
</evidence>
<protein>
    <recommendedName>
        <fullName evidence="5">Beta-ribofuranosylaminobenzene 5'-phosphate synthase</fullName>
        <shortName evidence="5">Beta-RFA-P synthase</shortName>
        <ecNumber evidence="5">2.4.2.54</ecNumber>
    </recommendedName>
</protein>